<dbReference type="Pfam" id="PF00588">
    <property type="entry name" value="SpoU_methylase"/>
    <property type="match status" value="1"/>
</dbReference>
<evidence type="ECO:0000313" key="8">
    <source>
        <dbReference type="Proteomes" id="UP000035268"/>
    </source>
</evidence>
<comment type="catalytic activity">
    <reaction evidence="5">
        <text>uridine(32) in tRNA + S-adenosyl-L-methionine = 2'-O-methyluridine(32) in tRNA + S-adenosyl-L-homocysteine + H(+)</text>
        <dbReference type="Rhea" id="RHEA:42936"/>
        <dbReference type="Rhea" id="RHEA-COMP:10107"/>
        <dbReference type="Rhea" id="RHEA-COMP:10290"/>
        <dbReference type="ChEBI" id="CHEBI:15378"/>
        <dbReference type="ChEBI" id="CHEBI:57856"/>
        <dbReference type="ChEBI" id="CHEBI:59789"/>
        <dbReference type="ChEBI" id="CHEBI:65315"/>
        <dbReference type="ChEBI" id="CHEBI:74478"/>
        <dbReference type="EC" id="2.1.1.200"/>
    </reaction>
</comment>
<proteinExistence type="inferred from homology"/>
<evidence type="ECO:0000256" key="3">
    <source>
        <dbReference type="ARBA" id="ARBA00022679"/>
    </source>
</evidence>
<dbReference type="GO" id="GO:0003723">
    <property type="term" value="F:RNA binding"/>
    <property type="evidence" value="ECO:0007669"/>
    <property type="project" value="InterPro"/>
</dbReference>
<keyword evidence="8" id="KW-1185">Reference proteome</keyword>
<accession>A0A0G3EGR1</accession>
<evidence type="ECO:0000256" key="4">
    <source>
        <dbReference type="ARBA" id="ARBA00022691"/>
    </source>
</evidence>
<sequence length="248" mass="27295">MEAVFDNIRVVLVRPKYGGNIGAVCRAMMNGGLTDLALVAPDPQADWEDARRRAHSAVDVLDRACRVDTLQDALGDCAAAAGTTARPGLYRAHATTPREFAPRALECARANRVALVFGPEDKGLNNRELALCTDLLRIPSSGLYPSLNLSHAVYVCAYEIFMASGSFEPEGEPTGDAAIEQRERMYALWREVMAETGFAEPEKIDHMMMGLRRIFSRGRLSDNDVRILLGLARQTLWACRRRDGKNGA</sequence>
<comment type="similarity">
    <text evidence="1">Belongs to the class IV-like SAM-binding methyltransferase superfamily. RNA methyltransferase TrmH family.</text>
</comment>
<gene>
    <name evidence="5 7" type="primary">trmJ</name>
    <name evidence="7" type="ORF">L21SP4_00019</name>
</gene>
<keyword evidence="5" id="KW-0963">Cytoplasm</keyword>
<dbReference type="Proteomes" id="UP000035268">
    <property type="component" value="Chromosome"/>
</dbReference>
<dbReference type="NCBIfam" id="TIGR00050">
    <property type="entry name" value="rRNA_methyl_1"/>
    <property type="match status" value="1"/>
</dbReference>
<dbReference type="InterPro" id="IPR004384">
    <property type="entry name" value="RNA_MeTrfase_TrmJ/LasT"/>
</dbReference>
<dbReference type="PIRSF" id="PIRSF004808">
    <property type="entry name" value="LasT"/>
    <property type="match status" value="1"/>
</dbReference>
<evidence type="ECO:0000256" key="1">
    <source>
        <dbReference type="ARBA" id="ARBA00007228"/>
    </source>
</evidence>
<dbReference type="Gene3D" id="1.10.8.590">
    <property type="match status" value="1"/>
</dbReference>
<dbReference type="CDD" id="cd18093">
    <property type="entry name" value="SpoU-like_TrmJ"/>
    <property type="match status" value="1"/>
</dbReference>
<comment type="function">
    <text evidence="5">Catalyzes the formation of 2'O-methylated cytidine (Cm32) or 2'O-methylated uridine (Um32) at position 32 in tRNA.</text>
</comment>
<dbReference type="GO" id="GO:0005829">
    <property type="term" value="C:cytosol"/>
    <property type="evidence" value="ECO:0007669"/>
    <property type="project" value="TreeGrafter"/>
</dbReference>
<organism evidence="7 8">
    <name type="scientific">Kiritimatiella glycovorans</name>
    <dbReference type="NCBI Taxonomy" id="1307763"/>
    <lineage>
        <taxon>Bacteria</taxon>
        <taxon>Pseudomonadati</taxon>
        <taxon>Kiritimatiellota</taxon>
        <taxon>Kiritimatiellia</taxon>
        <taxon>Kiritimatiellales</taxon>
        <taxon>Kiritimatiellaceae</taxon>
        <taxon>Kiritimatiella</taxon>
    </lineage>
</organism>
<evidence type="ECO:0000256" key="2">
    <source>
        <dbReference type="ARBA" id="ARBA00022603"/>
    </source>
</evidence>
<comment type="subcellular location">
    <subcellularLocation>
        <location evidence="5">Cytoplasm</location>
    </subcellularLocation>
</comment>
<comment type="subunit">
    <text evidence="5">Homodimer.</text>
</comment>
<dbReference type="KEGG" id="vbl:L21SP4_00019"/>
<dbReference type="EC" id="2.1.1.200" evidence="5"/>
<dbReference type="PANTHER" id="PTHR42786">
    <property type="entry name" value="TRNA/RRNA METHYLTRANSFERASE"/>
    <property type="match status" value="1"/>
</dbReference>
<dbReference type="InterPro" id="IPR029028">
    <property type="entry name" value="Alpha/beta_knot_MTases"/>
</dbReference>
<dbReference type="GO" id="GO:0106339">
    <property type="term" value="F:tRNA (cytidine(32)-2'-O)-methyltransferase activity"/>
    <property type="evidence" value="ECO:0007669"/>
    <property type="project" value="RHEA"/>
</dbReference>
<evidence type="ECO:0000313" key="7">
    <source>
        <dbReference type="EMBL" id="AKJ63309.1"/>
    </source>
</evidence>
<reference evidence="8" key="1">
    <citation type="submission" date="2015-02" db="EMBL/GenBank/DDBJ databases">
        <title>Description and complete genome sequence of the first cultured representative of the subdivision 5 of the Verrucomicrobia phylum.</title>
        <authorList>
            <person name="Spring S."/>
            <person name="Bunk B."/>
            <person name="Sproer C."/>
            <person name="Klenk H.-P."/>
        </authorList>
    </citation>
    <scope>NUCLEOTIDE SEQUENCE [LARGE SCALE GENOMIC DNA]</scope>
    <source>
        <strain evidence="8">L21-Fru-AB</strain>
    </source>
</reference>
<dbReference type="EMBL" id="CP010904">
    <property type="protein sequence ID" value="AKJ63309.1"/>
    <property type="molecule type" value="Genomic_DNA"/>
</dbReference>
<keyword evidence="3 7" id="KW-0808">Transferase</keyword>
<name>A0A0G3EGR1_9BACT</name>
<keyword evidence="4 5" id="KW-0949">S-adenosyl-L-methionine</keyword>
<keyword evidence="5" id="KW-0819">tRNA processing</keyword>
<comment type="catalytic activity">
    <reaction evidence="5">
        <text>cytidine(32) in tRNA + S-adenosyl-L-methionine = 2'-O-methylcytidine(32) in tRNA + S-adenosyl-L-homocysteine + H(+)</text>
        <dbReference type="Rhea" id="RHEA:42932"/>
        <dbReference type="Rhea" id="RHEA-COMP:10288"/>
        <dbReference type="Rhea" id="RHEA-COMP:10289"/>
        <dbReference type="ChEBI" id="CHEBI:15378"/>
        <dbReference type="ChEBI" id="CHEBI:57856"/>
        <dbReference type="ChEBI" id="CHEBI:59789"/>
        <dbReference type="ChEBI" id="CHEBI:74495"/>
        <dbReference type="ChEBI" id="CHEBI:82748"/>
        <dbReference type="EC" id="2.1.1.200"/>
    </reaction>
</comment>
<dbReference type="InterPro" id="IPR029026">
    <property type="entry name" value="tRNA_m1G_MTases_N"/>
</dbReference>
<dbReference type="GO" id="GO:0160206">
    <property type="term" value="F:tRNA (cytidine(32)/uridine(32)-2'-O)-methyltransferase activity"/>
    <property type="evidence" value="ECO:0007669"/>
    <property type="project" value="UniProtKB-EC"/>
</dbReference>
<dbReference type="AlphaFoldDB" id="A0A0G3EGR1"/>
<feature type="domain" description="tRNA/rRNA methyltransferase SpoU type" evidence="6">
    <location>
        <begin position="8"/>
        <end position="158"/>
    </location>
</feature>
<dbReference type="GO" id="GO:0002128">
    <property type="term" value="P:tRNA nucleoside ribose methylation"/>
    <property type="evidence" value="ECO:0007669"/>
    <property type="project" value="TreeGrafter"/>
</dbReference>
<dbReference type="SUPFAM" id="SSF75217">
    <property type="entry name" value="alpha/beta knot"/>
    <property type="match status" value="1"/>
</dbReference>
<evidence type="ECO:0000259" key="6">
    <source>
        <dbReference type="Pfam" id="PF00588"/>
    </source>
</evidence>
<dbReference type="PANTHER" id="PTHR42786:SF2">
    <property type="entry name" value="TRNA (CYTIDINE_URIDINE-2'-O-)-METHYLTRANSFERASE TRMJ"/>
    <property type="match status" value="1"/>
</dbReference>
<keyword evidence="2 5" id="KW-0489">Methyltransferase</keyword>
<reference evidence="7 8" key="2">
    <citation type="journal article" date="2016" name="ISME J.">
        <title>Characterization of the first cultured representative of Verrucomicrobia subdivision 5 indicates the proposal of a novel phylum.</title>
        <authorList>
            <person name="Spring S."/>
            <person name="Bunk B."/>
            <person name="Sproer C."/>
            <person name="Schumann P."/>
            <person name="Rohde M."/>
            <person name="Tindall B.J."/>
            <person name="Klenk H.P."/>
        </authorList>
    </citation>
    <scope>NUCLEOTIDE SEQUENCE [LARGE SCALE GENOMIC DNA]</scope>
    <source>
        <strain evidence="7 8">L21-Fru-AB</strain>
    </source>
</reference>
<dbReference type="InterPro" id="IPR001537">
    <property type="entry name" value="SpoU_MeTrfase"/>
</dbReference>
<dbReference type="PATRIC" id="fig|1609981.3.peg.20"/>
<dbReference type="Gene3D" id="3.40.1280.10">
    <property type="match status" value="1"/>
</dbReference>
<evidence type="ECO:0000256" key="5">
    <source>
        <dbReference type="RuleBase" id="RU362024"/>
    </source>
</evidence>
<protein>
    <recommendedName>
        <fullName evidence="5">tRNA (cytidine/uridine-2'-O-)-methyltransferase TrmJ</fullName>
        <ecNumber evidence="5">2.1.1.200</ecNumber>
    </recommendedName>
    <alternativeName>
        <fullName evidence="5">tRNA (cytidine(32)/uridine(32)-2'-O)-methyltransferase</fullName>
    </alternativeName>
    <alternativeName>
        <fullName evidence="5">tRNA Cm32/Um32 methyltransferase</fullName>
    </alternativeName>
</protein>
<dbReference type="STRING" id="1307763.L21SP4_00019"/>